<sequence length="188" mass="22094">MTDEIMKELEDLFSRNLSAVEKFMEFLKPKIESAQDEHQRLYWHHIYEEEEQRLDRLKDLLSRVRHFLNSSDNAMQDNISFIHLLQDVSLEKFGLHNFEEHLTLAIFDAKNSEHESFLKNMLEMAESDYSKIKELLSALNETFDGKINKAGSTPTDEKENAEDHVKLHKFFANKHITKKLTVGSLKNL</sequence>
<reference evidence="1" key="1">
    <citation type="submission" date="2020-06" db="EMBL/GenBank/DDBJ databases">
        <title>A novel thermopfilic bacterium from Erzurum, Turkey.</title>
        <authorList>
            <person name="Adiguzel A."/>
            <person name="Ay H."/>
            <person name="Baltaci M.O."/>
        </authorList>
    </citation>
    <scope>NUCLEOTIDE SEQUENCE</scope>
    <source>
        <strain evidence="1">P2</strain>
    </source>
</reference>
<protein>
    <recommendedName>
        <fullName evidence="3">Encapsulated protein</fullName>
    </recommendedName>
</protein>
<accession>A0A8J8KAM6</accession>
<dbReference type="NCBIfam" id="TIGR04536">
    <property type="entry name" value="geobac_encap"/>
    <property type="match status" value="1"/>
</dbReference>
<dbReference type="Proteomes" id="UP000625804">
    <property type="component" value="Unassembled WGS sequence"/>
</dbReference>
<keyword evidence="2" id="KW-1185">Reference proteome</keyword>
<dbReference type="GO" id="GO:0004322">
    <property type="term" value="F:ferroxidase activity"/>
    <property type="evidence" value="ECO:0007669"/>
    <property type="project" value="InterPro"/>
</dbReference>
<evidence type="ECO:0000313" key="2">
    <source>
        <dbReference type="Proteomes" id="UP000625804"/>
    </source>
</evidence>
<dbReference type="InterPro" id="IPR030909">
    <property type="entry name" value="IMEF_cargo"/>
</dbReference>
<dbReference type="GO" id="GO:0140315">
    <property type="term" value="F:iron ion sequestering activity"/>
    <property type="evidence" value="ECO:0007669"/>
    <property type="project" value="InterPro"/>
</dbReference>
<dbReference type="RefSeq" id="WP_173729446.1">
    <property type="nucleotide sequence ID" value="NZ_JABTTE010000001.1"/>
</dbReference>
<gene>
    <name evidence="1" type="ORF">HR057_00515</name>
</gene>
<dbReference type="EMBL" id="JABTTE010000001">
    <property type="protein sequence ID" value="NSL50243.1"/>
    <property type="molecule type" value="Genomic_DNA"/>
</dbReference>
<proteinExistence type="predicted"/>
<dbReference type="GO" id="GO:0140737">
    <property type="term" value="C:encapsulin nanocompartment"/>
    <property type="evidence" value="ECO:0007669"/>
    <property type="project" value="InterPro"/>
</dbReference>
<evidence type="ECO:0000313" key="1">
    <source>
        <dbReference type="EMBL" id="NSL50243.1"/>
    </source>
</evidence>
<dbReference type="AlphaFoldDB" id="A0A8J8KAM6"/>
<name>A0A8J8KAM6_9BACI</name>
<organism evidence="1 2">
    <name type="scientific">Calidifontibacillus erzurumensis</name>
    <dbReference type="NCBI Taxonomy" id="2741433"/>
    <lineage>
        <taxon>Bacteria</taxon>
        <taxon>Bacillati</taxon>
        <taxon>Bacillota</taxon>
        <taxon>Bacilli</taxon>
        <taxon>Bacillales</taxon>
        <taxon>Bacillaceae</taxon>
        <taxon>Calidifontibacillus/Schinkia group</taxon>
        <taxon>Calidifontibacillus</taxon>
    </lineage>
</organism>
<dbReference type="Pfam" id="PF24309">
    <property type="entry name" value="IMEF_Flp"/>
    <property type="match status" value="1"/>
</dbReference>
<evidence type="ECO:0008006" key="3">
    <source>
        <dbReference type="Google" id="ProtNLM"/>
    </source>
</evidence>
<comment type="caution">
    <text evidence="1">The sequence shown here is derived from an EMBL/GenBank/DDBJ whole genome shotgun (WGS) entry which is preliminary data.</text>
</comment>